<feature type="compositionally biased region" description="Basic and acidic residues" evidence="2">
    <location>
        <begin position="106"/>
        <end position="183"/>
    </location>
</feature>
<keyword evidence="5" id="KW-1185">Reference proteome</keyword>
<dbReference type="Pfam" id="PF19256">
    <property type="entry name" value="LAIKA"/>
    <property type="match status" value="1"/>
</dbReference>
<feature type="region of interest" description="Disordered" evidence="2">
    <location>
        <begin position="1"/>
        <end position="36"/>
    </location>
</feature>
<dbReference type="PANTHER" id="PTHR14304">
    <property type="entry name" value="CELL DIVISION CYCLE AND APOPTOSIS REGULATOR PROTEIN"/>
    <property type="match status" value="1"/>
</dbReference>
<evidence type="ECO:0000256" key="1">
    <source>
        <dbReference type="SAM" id="Coils"/>
    </source>
</evidence>
<proteinExistence type="predicted"/>
<feature type="region of interest" description="Disordered" evidence="2">
    <location>
        <begin position="106"/>
        <end position="198"/>
    </location>
</feature>
<keyword evidence="1" id="KW-0175">Coiled coil</keyword>
<dbReference type="GO" id="GO:0006355">
    <property type="term" value="P:regulation of DNA-templated transcription"/>
    <property type="evidence" value="ECO:0007669"/>
    <property type="project" value="InterPro"/>
</dbReference>
<evidence type="ECO:0000259" key="3">
    <source>
        <dbReference type="Pfam" id="PF19256"/>
    </source>
</evidence>
<organism evidence="4 5">
    <name type="scientific">Mytilus edulis</name>
    <name type="common">Blue mussel</name>
    <dbReference type="NCBI Taxonomy" id="6550"/>
    <lineage>
        <taxon>Eukaryota</taxon>
        <taxon>Metazoa</taxon>
        <taxon>Spiralia</taxon>
        <taxon>Lophotrochozoa</taxon>
        <taxon>Mollusca</taxon>
        <taxon>Bivalvia</taxon>
        <taxon>Autobranchia</taxon>
        <taxon>Pteriomorphia</taxon>
        <taxon>Mytilida</taxon>
        <taxon>Mytiloidea</taxon>
        <taxon>Mytilidae</taxon>
        <taxon>Mytilinae</taxon>
        <taxon>Mytilus</taxon>
    </lineage>
</organism>
<feature type="domain" description="LAIKA" evidence="3">
    <location>
        <begin position="35"/>
        <end position="102"/>
    </location>
</feature>
<feature type="region of interest" description="Disordered" evidence="2">
    <location>
        <begin position="297"/>
        <end position="319"/>
    </location>
</feature>
<feature type="compositionally biased region" description="Basic and acidic residues" evidence="2">
    <location>
        <begin position="8"/>
        <end position="34"/>
    </location>
</feature>
<evidence type="ECO:0000256" key="2">
    <source>
        <dbReference type="SAM" id="MobiDB-lite"/>
    </source>
</evidence>
<dbReference type="GO" id="GO:0005634">
    <property type="term" value="C:nucleus"/>
    <property type="evidence" value="ECO:0007669"/>
    <property type="project" value="TreeGrafter"/>
</dbReference>
<accession>A0A8S3SGD8</accession>
<reference evidence="4" key="1">
    <citation type="submission" date="2021-03" db="EMBL/GenBank/DDBJ databases">
        <authorList>
            <person name="Bekaert M."/>
        </authorList>
    </citation>
    <scope>NUCLEOTIDE SEQUENCE</scope>
</reference>
<dbReference type="PANTHER" id="PTHR14304:SF11">
    <property type="entry name" value="SAP DOMAIN-CONTAINING PROTEIN"/>
    <property type="match status" value="1"/>
</dbReference>
<gene>
    <name evidence="4" type="ORF">MEDL_33320</name>
</gene>
<feature type="coiled-coil region" evidence="1">
    <location>
        <begin position="335"/>
        <end position="390"/>
    </location>
</feature>
<dbReference type="InterPro" id="IPR045353">
    <property type="entry name" value="LAIKA"/>
</dbReference>
<evidence type="ECO:0000313" key="5">
    <source>
        <dbReference type="Proteomes" id="UP000683360"/>
    </source>
</evidence>
<dbReference type="OrthoDB" id="6144261at2759"/>
<dbReference type="AlphaFoldDB" id="A0A8S3SGD8"/>
<name>A0A8S3SGD8_MYTED</name>
<comment type="caution">
    <text evidence="4">The sequence shown here is derived from an EMBL/GenBank/DDBJ whole genome shotgun (WGS) entry which is preliminary data.</text>
</comment>
<dbReference type="EMBL" id="CAJPWZ010001642">
    <property type="protein sequence ID" value="CAG2219801.1"/>
    <property type="molecule type" value="Genomic_DNA"/>
</dbReference>
<dbReference type="Proteomes" id="UP000683360">
    <property type="component" value="Unassembled WGS sequence"/>
</dbReference>
<protein>
    <recommendedName>
        <fullName evidence="3">LAIKA domain-containing protein</fullName>
    </recommendedName>
</protein>
<sequence length="459" mass="53484">MEQEKEESEEHAKEEEEKKKKDEREKVSLERKYALPENPAILVHPNPLAKSGKFDCAVMSLSVLLDYRPEDNKEHSFEVSLFAELFNEMLMRDFGFEIYKSLVRAPEKKEEEKKDKEKEKEKDKDKDKRKGKREKSDEKSTKEPTPKKRKKDEETKDSKKDGEKNDRKAYVVKKEADDKSEEKKDEDEEESDDKKKKKDKKKYFTRFPALLLSFTYFDQNHTGYLIDKDVEEIIHTIGLQLSRAQVKKLAQKSVSRDSIHYRKLTDKPLPGQVVDKEEESKEIKIIDTETLALGNAEYDPDYKDSKSGSSNRTQNKGEDEVLTGMINYKGSVLDIESLLDRLEKSEKTRLDMEKEMQKLSKDRDAIKTNLETKEESGQKLKEELKQVKQKLCNQEKLTNFSESASKKYISALMLSKDHLTTMLDTVSAALDEKDIKKEDILKKEEEKVVVKKEKVENGD</sequence>
<dbReference type="InterPro" id="IPR025224">
    <property type="entry name" value="CCAR1/CCAR2"/>
</dbReference>
<evidence type="ECO:0000313" key="4">
    <source>
        <dbReference type="EMBL" id="CAG2219801.1"/>
    </source>
</evidence>